<evidence type="ECO:0000313" key="1">
    <source>
        <dbReference type="EMBL" id="UYQ95521.1"/>
    </source>
</evidence>
<dbReference type="EMBL" id="CP107006">
    <property type="protein sequence ID" value="UYQ95521.1"/>
    <property type="molecule type" value="Genomic_DNA"/>
</dbReference>
<evidence type="ECO:0000313" key="2">
    <source>
        <dbReference type="Proteomes" id="UP001162741"/>
    </source>
</evidence>
<name>A0ABY6J866_9BACT</name>
<organism evidence="1 2">
    <name type="scientific">Chitinophaga horti</name>
    <dbReference type="NCBI Taxonomy" id="2920382"/>
    <lineage>
        <taxon>Bacteria</taxon>
        <taxon>Pseudomonadati</taxon>
        <taxon>Bacteroidota</taxon>
        <taxon>Chitinophagia</taxon>
        <taxon>Chitinophagales</taxon>
        <taxon>Chitinophagaceae</taxon>
        <taxon>Chitinophaga</taxon>
    </lineage>
</organism>
<protein>
    <submittedName>
        <fullName evidence="1">Uncharacterized protein</fullName>
    </submittedName>
</protein>
<dbReference type="Proteomes" id="UP001162741">
    <property type="component" value="Chromosome"/>
</dbReference>
<accession>A0ABY6J866</accession>
<keyword evidence="2" id="KW-1185">Reference proteome</keyword>
<gene>
    <name evidence="1" type="ORF">MKQ68_10455</name>
</gene>
<reference evidence="1" key="1">
    <citation type="submission" date="2022-10" db="EMBL/GenBank/DDBJ databases">
        <title>Chitinophaga sp. nov., isolated from soil.</title>
        <authorList>
            <person name="Jeon C.O."/>
        </authorList>
    </citation>
    <scope>NUCLEOTIDE SEQUENCE</scope>
    <source>
        <strain evidence="1">R8</strain>
    </source>
</reference>
<dbReference type="RefSeq" id="WP_244838903.1">
    <property type="nucleotide sequence ID" value="NZ_CP107006.1"/>
</dbReference>
<sequence>MHIFYEVGLEAGLAAGAEVIVYIKGGIAGVVEVGLHIQRDTYKFFHIPDFPLVITAERSLATPCGVSKNPWDRNPERLFTQYTVALIMADEKVMLLILLFIHRLKGTHAGDAWRT</sequence>
<proteinExistence type="predicted"/>